<dbReference type="GO" id="GO:0034354">
    <property type="term" value="P:'de novo' NAD+ biosynthetic process from L-tryptophan"/>
    <property type="evidence" value="ECO:0007669"/>
    <property type="project" value="TreeGrafter"/>
</dbReference>
<evidence type="ECO:0000313" key="10">
    <source>
        <dbReference type="EMBL" id="KAF0027155.1"/>
    </source>
</evidence>
<evidence type="ECO:0000313" key="11">
    <source>
        <dbReference type="Proteomes" id="UP000438429"/>
    </source>
</evidence>
<gene>
    <name evidence="10" type="ORF">F2P81_019896</name>
</gene>
<dbReference type="InterPro" id="IPR014710">
    <property type="entry name" value="RmlC-like_jellyroll"/>
</dbReference>
<dbReference type="InterPro" id="IPR011051">
    <property type="entry name" value="RmlC_Cupin_sf"/>
</dbReference>
<keyword evidence="3" id="KW-0662">Pyridine nucleotide biosynthesis</keyword>
<accession>A0A6A4S4I4</accession>
<dbReference type="GO" id="GO:0000334">
    <property type="term" value="F:3-hydroxyanthranilate 3,4-dioxygenase activity"/>
    <property type="evidence" value="ECO:0007669"/>
    <property type="project" value="InterPro"/>
</dbReference>
<evidence type="ECO:0000256" key="4">
    <source>
        <dbReference type="ARBA" id="ARBA00022723"/>
    </source>
</evidence>
<keyword evidence="6" id="KW-0560">Oxidoreductase</keyword>
<organism evidence="10 11">
    <name type="scientific">Scophthalmus maximus</name>
    <name type="common">Turbot</name>
    <name type="synonym">Psetta maxima</name>
    <dbReference type="NCBI Taxonomy" id="52904"/>
    <lineage>
        <taxon>Eukaryota</taxon>
        <taxon>Metazoa</taxon>
        <taxon>Chordata</taxon>
        <taxon>Craniata</taxon>
        <taxon>Vertebrata</taxon>
        <taxon>Euteleostomi</taxon>
        <taxon>Actinopterygii</taxon>
        <taxon>Neopterygii</taxon>
        <taxon>Teleostei</taxon>
        <taxon>Neoteleostei</taxon>
        <taxon>Acanthomorphata</taxon>
        <taxon>Carangaria</taxon>
        <taxon>Pleuronectiformes</taxon>
        <taxon>Pleuronectoidei</taxon>
        <taxon>Scophthalmidae</taxon>
        <taxon>Scophthalmus</taxon>
    </lineage>
</organism>
<dbReference type="Gene3D" id="2.60.120.10">
    <property type="entry name" value="Jelly Rolls"/>
    <property type="match status" value="1"/>
</dbReference>
<evidence type="ECO:0000256" key="5">
    <source>
        <dbReference type="ARBA" id="ARBA00022964"/>
    </source>
</evidence>
<protein>
    <submittedName>
        <fullName evidence="10">Uncharacterized protein</fullName>
    </submittedName>
</protein>
<dbReference type="PANTHER" id="PTHR15497">
    <property type="entry name" value="3-HYDROXYANTHRANILATE 3,4-DIOXYGENASE"/>
    <property type="match status" value="1"/>
</dbReference>
<dbReference type="PANTHER" id="PTHR15497:SF1">
    <property type="entry name" value="3-HYDROXYANTHRANILATE 3,4-DIOXYGENASE"/>
    <property type="match status" value="1"/>
</dbReference>
<evidence type="ECO:0000256" key="1">
    <source>
        <dbReference type="ARBA" id="ARBA00001954"/>
    </source>
</evidence>
<evidence type="ECO:0000256" key="8">
    <source>
        <dbReference type="SAM" id="Coils"/>
    </source>
</evidence>
<keyword evidence="7" id="KW-0408">Iron</keyword>
<keyword evidence="5" id="KW-0223">Dioxygenase</keyword>
<comment type="caution">
    <text evidence="10">The sequence shown here is derived from an EMBL/GenBank/DDBJ whole genome shotgun (WGS) entry which is preliminary data.</text>
</comment>
<proteinExistence type="predicted"/>
<evidence type="ECO:0000256" key="6">
    <source>
        <dbReference type="ARBA" id="ARBA00023002"/>
    </source>
</evidence>
<comment type="function">
    <text evidence="2">Catalyzes the oxidative ring opening of 3-hydroxyanthranilate to 2-amino-3-carboxymuconate semialdehyde, which spontaneously cyclizes to quinolinate.</text>
</comment>
<dbReference type="Proteomes" id="UP000438429">
    <property type="component" value="Unassembled WGS sequence"/>
</dbReference>
<evidence type="ECO:0000256" key="7">
    <source>
        <dbReference type="ARBA" id="ARBA00023004"/>
    </source>
</evidence>
<evidence type="ECO:0000256" key="3">
    <source>
        <dbReference type="ARBA" id="ARBA00022642"/>
    </source>
</evidence>
<name>A0A6A4S4I4_SCOMX</name>
<comment type="cofactor">
    <cofactor evidence="1">
        <name>Fe(2+)</name>
        <dbReference type="ChEBI" id="CHEBI:29033"/>
    </cofactor>
</comment>
<dbReference type="GO" id="GO:0005506">
    <property type="term" value="F:iron ion binding"/>
    <property type="evidence" value="ECO:0007669"/>
    <property type="project" value="InterPro"/>
</dbReference>
<feature type="coiled-coil region" evidence="8">
    <location>
        <begin position="25"/>
        <end position="66"/>
    </location>
</feature>
<reference evidence="10 11" key="1">
    <citation type="submission" date="2019-06" db="EMBL/GenBank/DDBJ databases">
        <title>Draft genomes of female and male turbot (Scophthalmus maximus).</title>
        <authorList>
            <person name="Xu H."/>
            <person name="Xu X.-W."/>
            <person name="Shao C."/>
            <person name="Chen S."/>
        </authorList>
    </citation>
    <scope>NUCLEOTIDE SEQUENCE [LARGE SCALE GENOMIC DNA]</scope>
    <source>
        <strain evidence="10">Ysfricsl-2016a</strain>
        <tissue evidence="10">Blood</tissue>
    </source>
</reference>
<evidence type="ECO:0000256" key="2">
    <source>
        <dbReference type="ARBA" id="ARBA00002752"/>
    </source>
</evidence>
<evidence type="ECO:0000256" key="9">
    <source>
        <dbReference type="SAM" id="MobiDB-lite"/>
    </source>
</evidence>
<dbReference type="AlphaFoldDB" id="A0A6A4S4I4"/>
<feature type="region of interest" description="Disordered" evidence="9">
    <location>
        <begin position="1"/>
        <end position="24"/>
    </location>
</feature>
<sequence>MAESYGVLDKIGDQPNPLQKEDTHQVRDQLQLKACEEEIKSLKEEIKRLKDELKMVKHQLERETKKRFTTPGNSDGLALLAKAESDLKNIGLLIKCWIPNISMLFLSHRDLFLASKQYKTGEPDPNEVFRQPPFQMNTLNVMSPFCFKDWLDKQRPSLASGRPIDMFGAQFETEAMVFGPGLSETTVPQSDVWIWQLEGSSRVTMNEEEFTLSAGDSLLIPEQSQYRWQRDEATVALFVVQNPERKRP</sequence>
<keyword evidence="4" id="KW-0479">Metal-binding</keyword>
<dbReference type="InterPro" id="IPR010329">
    <property type="entry name" value="3hydroanth_dOase"/>
</dbReference>
<dbReference type="GO" id="GO:0005737">
    <property type="term" value="C:cytoplasm"/>
    <property type="evidence" value="ECO:0007669"/>
    <property type="project" value="TreeGrafter"/>
</dbReference>
<dbReference type="EMBL" id="VEVO01000018">
    <property type="protein sequence ID" value="KAF0027155.1"/>
    <property type="molecule type" value="Genomic_DNA"/>
</dbReference>
<dbReference type="SUPFAM" id="SSF51182">
    <property type="entry name" value="RmlC-like cupins"/>
    <property type="match status" value="1"/>
</dbReference>
<keyword evidence="8" id="KW-0175">Coiled coil</keyword>
<dbReference type="GO" id="GO:0046874">
    <property type="term" value="P:quinolinate metabolic process"/>
    <property type="evidence" value="ECO:0007669"/>
    <property type="project" value="TreeGrafter"/>
</dbReference>